<evidence type="ECO:0000313" key="3">
    <source>
        <dbReference type="Proteomes" id="UP001149314"/>
    </source>
</evidence>
<accession>A0A9X3YF40</accession>
<name>A0A9X3YF40_9ENTR</name>
<feature type="compositionally biased region" description="Gly residues" evidence="1">
    <location>
        <begin position="25"/>
        <end position="40"/>
    </location>
</feature>
<gene>
    <name evidence="2" type="ORF">OEZ79_26670</name>
</gene>
<evidence type="ECO:0000256" key="1">
    <source>
        <dbReference type="SAM" id="MobiDB-lite"/>
    </source>
</evidence>
<evidence type="ECO:0000313" key="2">
    <source>
        <dbReference type="EMBL" id="MDC6641750.1"/>
    </source>
</evidence>
<sequence>MTESIRRFMPRQHTVPNGKREGPVNNGGSGAAGQGGAGDK</sequence>
<comment type="caution">
    <text evidence="2">The sequence shown here is derived from an EMBL/GenBank/DDBJ whole genome shotgun (WGS) entry which is preliminary data.</text>
</comment>
<dbReference type="EMBL" id="JAOURS010000295">
    <property type="protein sequence ID" value="MDC6641750.1"/>
    <property type="molecule type" value="Genomic_DNA"/>
</dbReference>
<dbReference type="RefSeq" id="WP_272733700.1">
    <property type="nucleotide sequence ID" value="NZ_JAOURS010000295.1"/>
</dbReference>
<reference evidence="2" key="1">
    <citation type="journal article" date="2023" name="Genes Genomics">
        <title>Genomic insights of Leclercia adecarboxylata strains linked to an outbreak in public hospitals in Mexico.</title>
        <authorList>
            <person name="Barrios-Villa E."/>
            <person name="Pacheco-Flores B."/>
            <person name="Lozano-Zarain P."/>
            <person name="Del Campo-Ortega R."/>
            <person name="de Jesus Ascencio-Montiel I."/>
            <person name="Gonzalez-Leon M."/>
            <person name="Camorlinga-Ponce M."/>
            <person name="Gaytan Cervantes F.J."/>
            <person name="Gonzalez Torres C."/>
            <person name="Aguilar E."/>
            <person name="Gonzalez Ibarra J."/>
            <person name="Torres Lopez F.J."/>
            <person name="Rosas-Vargas H."/>
            <person name="Gonzalez-Bonilla C.R."/>
            <person name="Del Carmen Rocha-Gracia R."/>
        </authorList>
    </citation>
    <scope>NUCLEOTIDE SEQUENCE</scope>
    <source>
        <strain evidence="2">Lac40</strain>
    </source>
</reference>
<organism evidence="2 3">
    <name type="scientific">Leclercia adecarboxylata</name>
    <dbReference type="NCBI Taxonomy" id="83655"/>
    <lineage>
        <taxon>Bacteria</taxon>
        <taxon>Pseudomonadati</taxon>
        <taxon>Pseudomonadota</taxon>
        <taxon>Gammaproteobacteria</taxon>
        <taxon>Enterobacterales</taxon>
        <taxon>Enterobacteriaceae</taxon>
        <taxon>Leclercia</taxon>
    </lineage>
</organism>
<dbReference type="AlphaFoldDB" id="A0A9X3YF40"/>
<proteinExistence type="predicted"/>
<dbReference type="Proteomes" id="UP001149314">
    <property type="component" value="Unassembled WGS sequence"/>
</dbReference>
<feature type="region of interest" description="Disordered" evidence="1">
    <location>
        <begin position="1"/>
        <end position="40"/>
    </location>
</feature>
<protein>
    <submittedName>
        <fullName evidence="2">Uncharacterized protein</fullName>
    </submittedName>
</protein>